<feature type="compositionally biased region" description="Basic residues" evidence="1">
    <location>
        <begin position="216"/>
        <end position="232"/>
    </location>
</feature>
<comment type="caution">
    <text evidence="3">The sequence shown here is derived from an EMBL/GenBank/DDBJ whole genome shotgun (WGS) entry which is preliminary data.</text>
</comment>
<dbReference type="PANTHER" id="PTHR34322:SF2">
    <property type="entry name" value="TRANSPOSASE IS200-LIKE DOMAIN-CONTAINING PROTEIN"/>
    <property type="match status" value="1"/>
</dbReference>
<dbReference type="InterPro" id="IPR002686">
    <property type="entry name" value="Transposase_17"/>
</dbReference>
<keyword evidence="4" id="KW-1185">Reference proteome</keyword>
<reference evidence="4" key="1">
    <citation type="journal article" date="2019" name="Int. J. Syst. Evol. Microbiol.">
        <title>The Global Catalogue of Microorganisms (GCM) 10K type strain sequencing project: providing services to taxonomists for standard genome sequencing and annotation.</title>
        <authorList>
            <consortium name="The Broad Institute Genomics Platform"/>
            <consortium name="The Broad Institute Genome Sequencing Center for Infectious Disease"/>
            <person name="Wu L."/>
            <person name="Ma J."/>
        </authorList>
    </citation>
    <scope>NUCLEOTIDE SEQUENCE [LARGE SCALE GENOMIC DNA]</scope>
    <source>
        <strain evidence="4">CCUG 54518</strain>
    </source>
</reference>
<evidence type="ECO:0000313" key="3">
    <source>
        <dbReference type="EMBL" id="MFC7434727.1"/>
    </source>
</evidence>
<proteinExistence type="predicted"/>
<dbReference type="PANTHER" id="PTHR34322">
    <property type="entry name" value="TRANSPOSASE, Y1_TNP DOMAIN-CONTAINING"/>
    <property type="match status" value="1"/>
</dbReference>
<dbReference type="InterPro" id="IPR036515">
    <property type="entry name" value="Transposase_17_sf"/>
</dbReference>
<dbReference type="SMART" id="SM01321">
    <property type="entry name" value="Y1_Tnp"/>
    <property type="match status" value="1"/>
</dbReference>
<name>A0ABW2R9G7_9BURK</name>
<evidence type="ECO:0000259" key="2">
    <source>
        <dbReference type="SMART" id="SM01321"/>
    </source>
</evidence>
<feature type="domain" description="Transposase IS200-like" evidence="2">
    <location>
        <begin position="9"/>
        <end position="124"/>
    </location>
</feature>
<feature type="region of interest" description="Disordered" evidence="1">
    <location>
        <begin position="211"/>
        <end position="232"/>
    </location>
</feature>
<protein>
    <submittedName>
        <fullName evidence="3">Transposase</fullName>
    </submittedName>
</protein>
<dbReference type="SUPFAM" id="SSF143422">
    <property type="entry name" value="Transposase IS200-like"/>
    <property type="match status" value="1"/>
</dbReference>
<dbReference type="EMBL" id="JBHTBX010000005">
    <property type="protein sequence ID" value="MFC7434727.1"/>
    <property type="molecule type" value="Genomic_DNA"/>
</dbReference>
<dbReference type="Gene3D" id="3.30.70.1290">
    <property type="entry name" value="Transposase IS200-like"/>
    <property type="match status" value="1"/>
</dbReference>
<dbReference type="RefSeq" id="WP_382256425.1">
    <property type="nucleotide sequence ID" value="NZ_JBHTBX010000005.1"/>
</dbReference>
<sequence length="232" mass="26300">MARLARLAVGGRLHLIVLHAHGKQSVFRDADDRQVWLDWMSDYAKTERIAVHAYALLDAWVGLLATPAEAQGVSRWMQAIGRRYGRYFNDRHHRRGTLWDGRYRCTVVDADHYALSAMVYLDLASVRAGLATGADQYPWSSHLHYLGLRQDRFLTPLASYWSLGNTPFAREAAYAELVRAGLSSTQASRIEDAVDKAWVLGDAPFVEELQPQVPRRVTKGRPGRPRKQSRTE</sequence>
<dbReference type="Proteomes" id="UP001596495">
    <property type="component" value="Unassembled WGS sequence"/>
</dbReference>
<organism evidence="3 4">
    <name type="scientific">Hydrogenophaga bisanensis</name>
    <dbReference type="NCBI Taxonomy" id="439611"/>
    <lineage>
        <taxon>Bacteria</taxon>
        <taxon>Pseudomonadati</taxon>
        <taxon>Pseudomonadota</taxon>
        <taxon>Betaproteobacteria</taxon>
        <taxon>Burkholderiales</taxon>
        <taxon>Comamonadaceae</taxon>
        <taxon>Hydrogenophaga</taxon>
    </lineage>
</organism>
<evidence type="ECO:0000313" key="4">
    <source>
        <dbReference type="Proteomes" id="UP001596495"/>
    </source>
</evidence>
<accession>A0ABW2R9G7</accession>
<gene>
    <name evidence="3" type="ORF">ACFQNJ_09410</name>
</gene>
<evidence type="ECO:0000256" key="1">
    <source>
        <dbReference type="SAM" id="MobiDB-lite"/>
    </source>
</evidence>